<gene>
    <name evidence="1" type="ORF">GCM10008935_25900</name>
</gene>
<accession>A0ABN1A6R8</accession>
<evidence type="ECO:0000313" key="2">
    <source>
        <dbReference type="Proteomes" id="UP001500740"/>
    </source>
</evidence>
<evidence type="ECO:0000313" key="1">
    <source>
        <dbReference type="EMBL" id="GAA0468855.1"/>
    </source>
</evidence>
<proteinExistence type="predicted"/>
<sequence>MPLVLMRAMLNKANDEGYSSLKFNLVYDRAAEKKQSPVISGVSGNAPKYSGIYNAVVSMVRLELFKKA</sequence>
<name>A0ABN1A6R8_9BACI</name>
<reference evidence="1 2" key="1">
    <citation type="journal article" date="2019" name="Int. J. Syst. Evol. Microbiol.">
        <title>The Global Catalogue of Microorganisms (GCM) 10K type strain sequencing project: providing services to taxonomists for standard genome sequencing and annotation.</title>
        <authorList>
            <consortium name="The Broad Institute Genomics Platform"/>
            <consortium name="The Broad Institute Genome Sequencing Center for Infectious Disease"/>
            <person name="Wu L."/>
            <person name="Ma J."/>
        </authorList>
    </citation>
    <scope>NUCLEOTIDE SEQUENCE [LARGE SCALE GENOMIC DNA]</scope>
    <source>
        <strain evidence="1 2">JCM 14193</strain>
    </source>
</reference>
<dbReference type="EMBL" id="BAAACZ010000024">
    <property type="protein sequence ID" value="GAA0468855.1"/>
    <property type="molecule type" value="Genomic_DNA"/>
</dbReference>
<comment type="caution">
    <text evidence="1">The sequence shown here is derived from an EMBL/GenBank/DDBJ whole genome shotgun (WGS) entry which is preliminary data.</text>
</comment>
<dbReference type="Proteomes" id="UP001500740">
    <property type="component" value="Unassembled WGS sequence"/>
</dbReference>
<protein>
    <submittedName>
        <fullName evidence="1">Uncharacterized protein</fullName>
    </submittedName>
</protein>
<dbReference type="RefSeq" id="WP_343784206.1">
    <property type="nucleotide sequence ID" value="NZ_BAAACZ010000024.1"/>
</dbReference>
<keyword evidence="2" id="KW-1185">Reference proteome</keyword>
<organism evidence="1 2">
    <name type="scientific">Alkalibacillus silvisoli</name>
    <dbReference type="NCBI Taxonomy" id="392823"/>
    <lineage>
        <taxon>Bacteria</taxon>
        <taxon>Bacillati</taxon>
        <taxon>Bacillota</taxon>
        <taxon>Bacilli</taxon>
        <taxon>Bacillales</taxon>
        <taxon>Bacillaceae</taxon>
        <taxon>Alkalibacillus</taxon>
    </lineage>
</organism>